<proteinExistence type="predicted"/>
<dbReference type="Proteomes" id="UP000445000">
    <property type="component" value="Unassembled WGS sequence"/>
</dbReference>
<name>A0A829YLE1_9GAMM</name>
<keyword evidence="3" id="KW-1185">Reference proteome</keyword>
<comment type="caution">
    <text evidence="2">The sequence shown here is derived from an EMBL/GenBank/DDBJ whole genome shotgun (WGS) entry which is preliminary data.</text>
</comment>
<feature type="compositionally biased region" description="Polar residues" evidence="1">
    <location>
        <begin position="55"/>
        <end position="65"/>
    </location>
</feature>
<evidence type="ECO:0000313" key="2">
    <source>
        <dbReference type="EMBL" id="GFE83663.1"/>
    </source>
</evidence>
<evidence type="ECO:0000256" key="1">
    <source>
        <dbReference type="SAM" id="MobiDB-lite"/>
    </source>
</evidence>
<dbReference type="AlphaFoldDB" id="A0A829YLE1"/>
<gene>
    <name evidence="2" type="ORF">GCM10011487_56630</name>
</gene>
<accession>A0A829YLE1</accession>
<organism evidence="2 3">
    <name type="scientific">Steroidobacter agaridevorans</name>
    <dbReference type="NCBI Taxonomy" id="2695856"/>
    <lineage>
        <taxon>Bacteria</taxon>
        <taxon>Pseudomonadati</taxon>
        <taxon>Pseudomonadota</taxon>
        <taxon>Gammaproteobacteria</taxon>
        <taxon>Steroidobacterales</taxon>
        <taxon>Steroidobacteraceae</taxon>
        <taxon>Steroidobacter</taxon>
    </lineage>
</organism>
<sequence>MSVAAAEDPANSKLLKQCESAKGKVKRECEAVAKKMIKKQPAADEREDTTDQDITHSSPAMTTPTEAKKEERAKQKPPG</sequence>
<dbReference type="EMBL" id="BLJN01000006">
    <property type="protein sequence ID" value="GFE83663.1"/>
    <property type="molecule type" value="Genomic_DNA"/>
</dbReference>
<protein>
    <submittedName>
        <fullName evidence="2">Uncharacterized protein</fullName>
    </submittedName>
</protein>
<feature type="compositionally biased region" description="Basic and acidic residues" evidence="1">
    <location>
        <begin position="66"/>
        <end position="79"/>
    </location>
</feature>
<feature type="region of interest" description="Disordered" evidence="1">
    <location>
        <begin position="36"/>
        <end position="79"/>
    </location>
</feature>
<evidence type="ECO:0000313" key="3">
    <source>
        <dbReference type="Proteomes" id="UP000445000"/>
    </source>
</evidence>
<reference evidence="3" key="1">
    <citation type="submission" date="2020-01" db="EMBL/GenBank/DDBJ databases">
        <title>'Steroidobacter agaridevorans' sp. nov., agar-degrading bacteria isolated from rhizosphere soils.</title>
        <authorList>
            <person name="Ikenaga M."/>
            <person name="Kataoka M."/>
            <person name="Murouchi A."/>
            <person name="Katsuragi S."/>
            <person name="Sakai M."/>
        </authorList>
    </citation>
    <scope>NUCLEOTIDE SEQUENCE [LARGE SCALE GENOMIC DNA]</scope>
    <source>
        <strain evidence="3">YU21-B</strain>
    </source>
</reference>